<reference evidence="1 2" key="1">
    <citation type="submission" date="2022-03" db="EMBL/GenBank/DDBJ databases">
        <title>Complete genome analysis of Roseomonas KG 17.1 : a prolific producer of plant growth promoters.</title>
        <authorList>
            <person name="Saadouli I."/>
            <person name="Najjari A."/>
            <person name="Mosbah A."/>
            <person name="Ouzari H.I."/>
        </authorList>
    </citation>
    <scope>NUCLEOTIDE SEQUENCE [LARGE SCALE GENOMIC DNA]</scope>
    <source>
        <strain evidence="1 2">KG17-1</strain>
    </source>
</reference>
<dbReference type="Proteomes" id="UP001201985">
    <property type="component" value="Unassembled WGS sequence"/>
</dbReference>
<name>A0ABS9W7F7_9PROT</name>
<dbReference type="InterPro" id="IPR015422">
    <property type="entry name" value="PyrdxlP-dep_Trfase_small"/>
</dbReference>
<dbReference type="RefSeq" id="WP_241793304.1">
    <property type="nucleotide sequence ID" value="NZ_JALBUU010000028.1"/>
</dbReference>
<comment type="caution">
    <text evidence="1">The sequence shown here is derived from an EMBL/GenBank/DDBJ whole genome shotgun (WGS) entry which is preliminary data.</text>
</comment>
<dbReference type="Gene3D" id="3.90.1150.10">
    <property type="entry name" value="Aspartate Aminotransferase, domain 1"/>
    <property type="match status" value="1"/>
</dbReference>
<keyword evidence="2" id="KW-1185">Reference proteome</keyword>
<accession>A0ABS9W7F7</accession>
<protein>
    <recommendedName>
        <fullName evidence="3">Cys/Met metabolism PLP-dependent enzyme</fullName>
    </recommendedName>
</protein>
<evidence type="ECO:0008006" key="3">
    <source>
        <dbReference type="Google" id="ProtNLM"/>
    </source>
</evidence>
<gene>
    <name evidence="1" type="ORF">MON41_15675</name>
</gene>
<evidence type="ECO:0000313" key="1">
    <source>
        <dbReference type="EMBL" id="MCI0755158.1"/>
    </source>
</evidence>
<sequence>MPLKGDRAVNPWTQEGSVLRVSIGLEQEDDLWSDLQQLLAALHPAIAGA</sequence>
<evidence type="ECO:0000313" key="2">
    <source>
        <dbReference type="Proteomes" id="UP001201985"/>
    </source>
</evidence>
<dbReference type="EMBL" id="JALBUU010000028">
    <property type="protein sequence ID" value="MCI0755158.1"/>
    <property type="molecule type" value="Genomic_DNA"/>
</dbReference>
<organism evidence="1 2">
    <name type="scientific">Teichococcus vastitatis</name>
    <dbReference type="NCBI Taxonomy" id="2307076"/>
    <lineage>
        <taxon>Bacteria</taxon>
        <taxon>Pseudomonadati</taxon>
        <taxon>Pseudomonadota</taxon>
        <taxon>Alphaproteobacteria</taxon>
        <taxon>Acetobacterales</taxon>
        <taxon>Roseomonadaceae</taxon>
        <taxon>Roseomonas</taxon>
    </lineage>
</organism>
<proteinExistence type="predicted"/>